<evidence type="ECO:0000259" key="2">
    <source>
        <dbReference type="Pfam" id="PF00561"/>
    </source>
</evidence>
<dbReference type="PANTHER" id="PTHR43798">
    <property type="entry name" value="MONOACYLGLYCEROL LIPASE"/>
    <property type="match status" value="1"/>
</dbReference>
<dbReference type="InterPro" id="IPR029058">
    <property type="entry name" value="AB_hydrolase_fold"/>
</dbReference>
<gene>
    <name evidence="3" type="ORF">E4635_06075</name>
</gene>
<dbReference type="AlphaFoldDB" id="A0A4Z0L892"/>
<keyword evidence="4" id="KW-1185">Reference proteome</keyword>
<dbReference type="Pfam" id="PF00561">
    <property type="entry name" value="Abhydrolase_1"/>
    <property type="match status" value="1"/>
</dbReference>
<dbReference type="PANTHER" id="PTHR43798:SF31">
    <property type="entry name" value="AB HYDROLASE SUPERFAMILY PROTEIN YCLE"/>
    <property type="match status" value="1"/>
</dbReference>
<feature type="domain" description="AB hydrolase-1" evidence="2">
    <location>
        <begin position="21"/>
        <end position="244"/>
    </location>
</feature>
<dbReference type="OrthoDB" id="252464at2"/>
<dbReference type="GO" id="GO:0016787">
    <property type="term" value="F:hydrolase activity"/>
    <property type="evidence" value="ECO:0007669"/>
    <property type="project" value="UniProtKB-KW"/>
</dbReference>
<dbReference type="SUPFAM" id="SSF53474">
    <property type="entry name" value="alpha/beta-Hydrolases"/>
    <property type="match status" value="1"/>
</dbReference>
<dbReference type="InterPro" id="IPR050266">
    <property type="entry name" value="AB_hydrolase_sf"/>
</dbReference>
<protein>
    <submittedName>
        <fullName evidence="3">Alpha/beta hydrolase</fullName>
    </submittedName>
</protein>
<sequence length="260" mass="29293">MKQLLYKNIQIAYSETGKGTALILLHGFLENATMWDYYQETFAREYHVITIDLLGHGQTGCLGYIHTMEDMADAVHAVLDHLHIKKAIFTGHSMGGYVSLAFAELYPDYIKGMVLLNSTSYQDSDERKANRDRAVIAVKKDYTAFIRMSIANLFSEGNREKLSQAIEAVKIEALKTPLQGIVAALEGMKIRKDREKLLHLADFPILLVLGEKDPVLNYTENKKQLEGTSVQFASFPDGHMTAIENKEELGPVLLDFFRTC</sequence>
<dbReference type="Proteomes" id="UP000297407">
    <property type="component" value="Unassembled WGS sequence"/>
</dbReference>
<accession>A0A4Z0L892</accession>
<dbReference type="GO" id="GO:0016020">
    <property type="term" value="C:membrane"/>
    <property type="evidence" value="ECO:0007669"/>
    <property type="project" value="TreeGrafter"/>
</dbReference>
<proteinExistence type="predicted"/>
<comment type="caution">
    <text evidence="3">The sequence shown here is derived from an EMBL/GenBank/DDBJ whole genome shotgun (WGS) entry which is preliminary data.</text>
</comment>
<reference evidence="3 4" key="1">
    <citation type="submission" date="2019-04" db="EMBL/GenBank/DDBJ databases">
        <title>Flavobacterium sp. strain DS2-A Genome sequencing and assembly.</title>
        <authorList>
            <person name="Kim I."/>
        </authorList>
    </citation>
    <scope>NUCLEOTIDE SEQUENCE [LARGE SCALE GENOMIC DNA]</scope>
    <source>
        <strain evidence="3 4">DS2-A</strain>
    </source>
</reference>
<dbReference type="InterPro" id="IPR000073">
    <property type="entry name" value="AB_hydrolase_1"/>
</dbReference>
<evidence type="ECO:0000313" key="4">
    <source>
        <dbReference type="Proteomes" id="UP000297407"/>
    </source>
</evidence>
<dbReference type="EMBL" id="SRLH01000003">
    <property type="protein sequence ID" value="TGD58478.1"/>
    <property type="molecule type" value="Genomic_DNA"/>
</dbReference>
<dbReference type="RefSeq" id="WP_135525738.1">
    <property type="nucleotide sequence ID" value="NZ_SRLH01000003.1"/>
</dbReference>
<evidence type="ECO:0000256" key="1">
    <source>
        <dbReference type="ARBA" id="ARBA00022801"/>
    </source>
</evidence>
<dbReference type="PRINTS" id="PR00111">
    <property type="entry name" value="ABHYDROLASE"/>
</dbReference>
<name>A0A4Z0L892_9FLAO</name>
<keyword evidence="1 3" id="KW-0378">Hydrolase</keyword>
<dbReference type="Gene3D" id="3.40.50.1820">
    <property type="entry name" value="alpha/beta hydrolase"/>
    <property type="match status" value="1"/>
</dbReference>
<organism evidence="3 4">
    <name type="scientific">Flavobacterium humi</name>
    <dbReference type="NCBI Taxonomy" id="2562683"/>
    <lineage>
        <taxon>Bacteria</taxon>
        <taxon>Pseudomonadati</taxon>
        <taxon>Bacteroidota</taxon>
        <taxon>Flavobacteriia</taxon>
        <taxon>Flavobacteriales</taxon>
        <taxon>Flavobacteriaceae</taxon>
        <taxon>Flavobacterium</taxon>
    </lineage>
</organism>
<evidence type="ECO:0000313" key="3">
    <source>
        <dbReference type="EMBL" id="TGD58478.1"/>
    </source>
</evidence>